<proteinExistence type="predicted"/>
<reference evidence="1" key="1">
    <citation type="submission" date="2014-11" db="EMBL/GenBank/DDBJ databases">
        <authorList>
            <person name="Amaro Gonzalez C."/>
        </authorList>
    </citation>
    <scope>NUCLEOTIDE SEQUENCE</scope>
</reference>
<reference evidence="1" key="2">
    <citation type="journal article" date="2015" name="Fish Shellfish Immunol.">
        <title>Early steps in the European eel (Anguilla anguilla)-Vibrio vulnificus interaction in the gills: Role of the RtxA13 toxin.</title>
        <authorList>
            <person name="Callol A."/>
            <person name="Pajuelo D."/>
            <person name="Ebbesson L."/>
            <person name="Teles M."/>
            <person name="MacKenzie S."/>
            <person name="Amaro C."/>
        </authorList>
    </citation>
    <scope>NUCLEOTIDE SEQUENCE</scope>
</reference>
<name>A0A0E9XRF6_ANGAN</name>
<sequence length="29" mass="3585">MKLLFYWECFQLSFKGFFHVAFIEKALIK</sequence>
<organism evidence="1">
    <name type="scientific">Anguilla anguilla</name>
    <name type="common">European freshwater eel</name>
    <name type="synonym">Muraena anguilla</name>
    <dbReference type="NCBI Taxonomy" id="7936"/>
    <lineage>
        <taxon>Eukaryota</taxon>
        <taxon>Metazoa</taxon>
        <taxon>Chordata</taxon>
        <taxon>Craniata</taxon>
        <taxon>Vertebrata</taxon>
        <taxon>Euteleostomi</taxon>
        <taxon>Actinopterygii</taxon>
        <taxon>Neopterygii</taxon>
        <taxon>Teleostei</taxon>
        <taxon>Anguilliformes</taxon>
        <taxon>Anguillidae</taxon>
        <taxon>Anguilla</taxon>
    </lineage>
</organism>
<dbReference type="AlphaFoldDB" id="A0A0E9XRF6"/>
<accession>A0A0E9XRF6</accession>
<dbReference type="EMBL" id="GBXM01004142">
    <property type="protein sequence ID" value="JAI04436.1"/>
    <property type="molecule type" value="Transcribed_RNA"/>
</dbReference>
<evidence type="ECO:0000313" key="1">
    <source>
        <dbReference type="EMBL" id="JAI04436.1"/>
    </source>
</evidence>
<protein>
    <submittedName>
        <fullName evidence="1">Uncharacterized protein</fullName>
    </submittedName>
</protein>